<dbReference type="GO" id="GO:0005667">
    <property type="term" value="C:transcription regulator complex"/>
    <property type="evidence" value="ECO:0007669"/>
    <property type="project" value="TreeGrafter"/>
</dbReference>
<dbReference type="OrthoDB" id="6081971at2759"/>
<gene>
    <name evidence="3" type="ORF">PMACD_LOCUS12033</name>
</gene>
<dbReference type="Proteomes" id="UP000663880">
    <property type="component" value="Unassembled WGS sequence"/>
</dbReference>
<dbReference type="PANTHER" id="PTHR12243">
    <property type="entry name" value="MADF DOMAIN TRANSCRIPTION FACTOR"/>
    <property type="match status" value="1"/>
</dbReference>
<dbReference type="InterPro" id="IPR039353">
    <property type="entry name" value="TF_Adf1"/>
</dbReference>
<dbReference type="GO" id="GO:0005634">
    <property type="term" value="C:nucleus"/>
    <property type="evidence" value="ECO:0007669"/>
    <property type="project" value="TreeGrafter"/>
</dbReference>
<accession>A0A821VMH1</accession>
<sequence length="247" mass="27971">MDTEKVEKLIESVRGHIFLYDLGNPQYKNASLKSATWESIGRELNESGEAVRSKWKTVRDGYTKYKKQLRSSTCSSRKNFSYTWASQLAFLDNFNEPRASFSKVSLESTQRSPRTPVPPADTPTASTSGVSYRNKRRSSEIRRNEDGNVGRVLELLNAKKKKEHDVIDHLFLSYADTFKKFPAREQAIVKLELAKLFANTELQLLNGHSSVISVTNSSVSSDENRSLYSSSPQIDDYDITQLSDKTV</sequence>
<comment type="caution">
    <text evidence="3">The sequence shown here is derived from an EMBL/GenBank/DDBJ whole genome shotgun (WGS) entry which is preliminary data.</text>
</comment>
<feature type="compositionally biased region" description="Polar residues" evidence="1">
    <location>
        <begin position="104"/>
        <end position="113"/>
    </location>
</feature>
<dbReference type="GO" id="GO:0006357">
    <property type="term" value="P:regulation of transcription by RNA polymerase II"/>
    <property type="evidence" value="ECO:0007669"/>
    <property type="project" value="TreeGrafter"/>
</dbReference>
<name>A0A821VMH1_9NEOP</name>
<evidence type="ECO:0000259" key="2">
    <source>
        <dbReference type="PROSITE" id="PS51029"/>
    </source>
</evidence>
<feature type="region of interest" description="Disordered" evidence="1">
    <location>
        <begin position="104"/>
        <end position="144"/>
    </location>
</feature>
<dbReference type="AlphaFoldDB" id="A0A821VMH1"/>
<dbReference type="InterPro" id="IPR006578">
    <property type="entry name" value="MADF-dom"/>
</dbReference>
<keyword evidence="4" id="KW-1185">Reference proteome</keyword>
<reference evidence="3" key="1">
    <citation type="submission" date="2021-02" db="EMBL/GenBank/DDBJ databases">
        <authorList>
            <person name="Steward A R."/>
        </authorList>
    </citation>
    <scope>NUCLEOTIDE SEQUENCE</scope>
</reference>
<dbReference type="PROSITE" id="PS51029">
    <property type="entry name" value="MADF"/>
    <property type="match status" value="1"/>
</dbReference>
<evidence type="ECO:0000313" key="4">
    <source>
        <dbReference type="Proteomes" id="UP000663880"/>
    </source>
</evidence>
<feature type="domain" description="MADF" evidence="2">
    <location>
        <begin position="8"/>
        <end position="96"/>
    </location>
</feature>
<proteinExistence type="predicted"/>
<protein>
    <recommendedName>
        <fullName evidence="2">MADF domain-containing protein</fullName>
    </recommendedName>
</protein>
<dbReference type="EMBL" id="CAJOBZ010000044">
    <property type="protein sequence ID" value="CAF4909763.1"/>
    <property type="molecule type" value="Genomic_DNA"/>
</dbReference>
<organism evidence="3 4">
    <name type="scientific">Pieris macdunnoughi</name>
    <dbReference type="NCBI Taxonomy" id="345717"/>
    <lineage>
        <taxon>Eukaryota</taxon>
        <taxon>Metazoa</taxon>
        <taxon>Ecdysozoa</taxon>
        <taxon>Arthropoda</taxon>
        <taxon>Hexapoda</taxon>
        <taxon>Insecta</taxon>
        <taxon>Pterygota</taxon>
        <taxon>Neoptera</taxon>
        <taxon>Endopterygota</taxon>
        <taxon>Lepidoptera</taxon>
        <taxon>Glossata</taxon>
        <taxon>Ditrysia</taxon>
        <taxon>Papilionoidea</taxon>
        <taxon>Pieridae</taxon>
        <taxon>Pierinae</taxon>
        <taxon>Pieris</taxon>
    </lineage>
</organism>
<dbReference type="Pfam" id="PF10545">
    <property type="entry name" value="MADF_DNA_bdg"/>
    <property type="match status" value="1"/>
</dbReference>
<evidence type="ECO:0000256" key="1">
    <source>
        <dbReference type="SAM" id="MobiDB-lite"/>
    </source>
</evidence>
<evidence type="ECO:0000313" key="3">
    <source>
        <dbReference type="EMBL" id="CAF4909763.1"/>
    </source>
</evidence>
<dbReference type="PANTHER" id="PTHR12243:SF67">
    <property type="entry name" value="COREPRESSOR OF PANGOLIN, ISOFORM A-RELATED"/>
    <property type="match status" value="1"/>
</dbReference>
<dbReference type="SMART" id="SM00595">
    <property type="entry name" value="MADF"/>
    <property type="match status" value="1"/>
</dbReference>